<organism evidence="1 2">
    <name type="scientific">Rhodocollybia butyracea</name>
    <dbReference type="NCBI Taxonomy" id="206335"/>
    <lineage>
        <taxon>Eukaryota</taxon>
        <taxon>Fungi</taxon>
        <taxon>Dikarya</taxon>
        <taxon>Basidiomycota</taxon>
        <taxon>Agaricomycotina</taxon>
        <taxon>Agaricomycetes</taxon>
        <taxon>Agaricomycetidae</taxon>
        <taxon>Agaricales</taxon>
        <taxon>Marasmiineae</taxon>
        <taxon>Omphalotaceae</taxon>
        <taxon>Rhodocollybia</taxon>
    </lineage>
</organism>
<dbReference type="OrthoDB" id="3269050at2759"/>
<gene>
    <name evidence="1" type="ORF">BDP27DRAFT_1363816</name>
</gene>
<evidence type="ECO:0000313" key="1">
    <source>
        <dbReference type="EMBL" id="KAF9068923.1"/>
    </source>
</evidence>
<dbReference type="Proteomes" id="UP000772434">
    <property type="component" value="Unassembled WGS sequence"/>
</dbReference>
<comment type="caution">
    <text evidence="1">The sequence shown here is derived from an EMBL/GenBank/DDBJ whole genome shotgun (WGS) entry which is preliminary data.</text>
</comment>
<reference evidence="1" key="1">
    <citation type="submission" date="2020-11" db="EMBL/GenBank/DDBJ databases">
        <authorList>
            <consortium name="DOE Joint Genome Institute"/>
            <person name="Ahrendt S."/>
            <person name="Riley R."/>
            <person name="Andreopoulos W."/>
            <person name="Labutti K."/>
            <person name="Pangilinan J."/>
            <person name="Ruiz-Duenas F.J."/>
            <person name="Barrasa J.M."/>
            <person name="Sanchez-Garcia M."/>
            <person name="Camarero S."/>
            <person name="Miyauchi S."/>
            <person name="Serrano A."/>
            <person name="Linde D."/>
            <person name="Babiker R."/>
            <person name="Drula E."/>
            <person name="Ayuso-Fernandez I."/>
            <person name="Pacheco R."/>
            <person name="Padilla G."/>
            <person name="Ferreira P."/>
            <person name="Barriuso J."/>
            <person name="Kellner H."/>
            <person name="Castanera R."/>
            <person name="Alfaro M."/>
            <person name="Ramirez L."/>
            <person name="Pisabarro A.G."/>
            <person name="Kuo A."/>
            <person name="Tritt A."/>
            <person name="Lipzen A."/>
            <person name="He G."/>
            <person name="Yan M."/>
            <person name="Ng V."/>
            <person name="Cullen D."/>
            <person name="Martin F."/>
            <person name="Rosso M.-N."/>
            <person name="Henrissat B."/>
            <person name="Hibbett D."/>
            <person name="Martinez A.T."/>
            <person name="Grigoriev I.V."/>
        </authorList>
    </citation>
    <scope>NUCLEOTIDE SEQUENCE</scope>
    <source>
        <strain evidence="1">AH 40177</strain>
    </source>
</reference>
<name>A0A9P5PT67_9AGAR</name>
<sequence>MPDDVEGQNAMRILWEEWFYRLSMECYETERGAYANLSHLQGSVIPKFIGSGHLELPERAIDVPLIILEYIPDSVSLRDVPLSVVRAINTMASPQSIFNSVNHNRSPDTPLSVLKAANINVDAVAVEDDFSESSNVKTDVRASDAPFSVLKAVDTNVDPVAVEDDSPDPKVKTGVPWLDVFLEGVDSLVEHGVIHGDLQHRNVLLKSCPQQAVLIDFGCALLKQDAGDSWEVQCSQWDDNWLIRYWLKDKGFELAGID</sequence>
<protein>
    <recommendedName>
        <fullName evidence="3">Protein kinase domain-containing protein</fullName>
    </recommendedName>
</protein>
<dbReference type="AlphaFoldDB" id="A0A9P5PT67"/>
<proteinExistence type="predicted"/>
<evidence type="ECO:0000313" key="2">
    <source>
        <dbReference type="Proteomes" id="UP000772434"/>
    </source>
</evidence>
<dbReference type="InterPro" id="IPR011009">
    <property type="entry name" value="Kinase-like_dom_sf"/>
</dbReference>
<dbReference type="Gene3D" id="1.10.510.10">
    <property type="entry name" value="Transferase(Phosphotransferase) domain 1"/>
    <property type="match status" value="1"/>
</dbReference>
<accession>A0A9P5PT67</accession>
<dbReference type="EMBL" id="JADNRY010000056">
    <property type="protein sequence ID" value="KAF9068923.1"/>
    <property type="molecule type" value="Genomic_DNA"/>
</dbReference>
<keyword evidence="2" id="KW-1185">Reference proteome</keyword>
<dbReference type="SUPFAM" id="SSF56112">
    <property type="entry name" value="Protein kinase-like (PK-like)"/>
    <property type="match status" value="1"/>
</dbReference>
<evidence type="ECO:0008006" key="3">
    <source>
        <dbReference type="Google" id="ProtNLM"/>
    </source>
</evidence>